<dbReference type="Proteomes" id="UP000625711">
    <property type="component" value="Unassembled WGS sequence"/>
</dbReference>
<evidence type="ECO:0000256" key="3">
    <source>
        <dbReference type="SAM" id="SignalP"/>
    </source>
</evidence>
<dbReference type="SUPFAM" id="SSF52058">
    <property type="entry name" value="L domain-like"/>
    <property type="match status" value="1"/>
</dbReference>
<protein>
    <submittedName>
        <fullName evidence="4">Uncharacterized protein</fullName>
    </submittedName>
</protein>
<keyword evidence="3" id="KW-0732">Signal</keyword>
<evidence type="ECO:0000256" key="2">
    <source>
        <dbReference type="ARBA" id="ARBA00022737"/>
    </source>
</evidence>
<reference evidence="4" key="1">
    <citation type="submission" date="2020-08" db="EMBL/GenBank/DDBJ databases">
        <title>Genome sequencing and assembly of the red palm weevil Rhynchophorus ferrugineus.</title>
        <authorList>
            <person name="Dias G.B."/>
            <person name="Bergman C.M."/>
            <person name="Manee M."/>
        </authorList>
    </citation>
    <scope>NUCLEOTIDE SEQUENCE</scope>
    <source>
        <strain evidence="4">AA-2017</strain>
        <tissue evidence="4">Whole larva</tissue>
    </source>
</reference>
<keyword evidence="5" id="KW-1185">Reference proteome</keyword>
<dbReference type="AlphaFoldDB" id="A0A834IS32"/>
<dbReference type="EMBL" id="JAACXV010000383">
    <property type="protein sequence ID" value="KAF7278862.1"/>
    <property type="molecule type" value="Genomic_DNA"/>
</dbReference>
<dbReference type="InterPro" id="IPR032675">
    <property type="entry name" value="LRR_dom_sf"/>
</dbReference>
<dbReference type="InterPro" id="IPR001611">
    <property type="entry name" value="Leu-rich_rpt"/>
</dbReference>
<name>A0A834IS32_RHYFE</name>
<proteinExistence type="predicted"/>
<feature type="signal peptide" evidence="3">
    <location>
        <begin position="1"/>
        <end position="18"/>
    </location>
</feature>
<gene>
    <name evidence="4" type="ORF">GWI33_007871</name>
</gene>
<dbReference type="OrthoDB" id="6758089at2759"/>
<accession>A0A834IS32</accession>
<sequence length="450" mass="51659">MLKLVLLIFYVGVTNVLCFRPNCVKENQHKYYAFSVEACSLYFRELCIPVSSGRFETIGHPTIVKIGVNTILPTCAFYNIDSLEYIYGVKSEIKVLAKGAFINLPSLRSIDLSNNKITEVHDKIFQNVFVEKLNLSWNSILFIDPDAFKEVHNLKELDISWNSLVTVPINQLSTSISSLNLAHNQLTRIAINSRGFKNLTNVDLSHNKIERIAISFDYQIDIFDLTNNELSDIDYAEISSVSTFRIGSNRFRTVPIYLEDINAKYLNIYPNPWNCEALNKLWFYMRSLNYDIETMEKLVVCNENNVTGMFLRENLQFLSCNNNGECPIHHVCKSGQCLDPCQFFCHETSVCEFNNREFRCTCPEGTKTNPMDLTGSCNKVECYVSMDCTMSKECIENSCMIVKSTGLTFYPTDESDPFMYPPKLWWLEEIPNPLMKLEEKLLPDVVIAIN</sequence>
<evidence type="ECO:0000313" key="4">
    <source>
        <dbReference type="EMBL" id="KAF7278862.1"/>
    </source>
</evidence>
<dbReference type="SMART" id="SM00369">
    <property type="entry name" value="LRR_TYP"/>
    <property type="match status" value="4"/>
</dbReference>
<dbReference type="PROSITE" id="PS51450">
    <property type="entry name" value="LRR"/>
    <property type="match status" value="2"/>
</dbReference>
<dbReference type="PANTHER" id="PTHR45617:SF170">
    <property type="entry name" value="MIP14966P"/>
    <property type="match status" value="1"/>
</dbReference>
<dbReference type="Pfam" id="PF13855">
    <property type="entry name" value="LRR_8"/>
    <property type="match status" value="2"/>
</dbReference>
<dbReference type="InterPro" id="IPR003591">
    <property type="entry name" value="Leu-rich_rpt_typical-subtyp"/>
</dbReference>
<evidence type="ECO:0000256" key="1">
    <source>
        <dbReference type="ARBA" id="ARBA00022614"/>
    </source>
</evidence>
<dbReference type="Gene3D" id="3.80.10.10">
    <property type="entry name" value="Ribonuclease Inhibitor"/>
    <property type="match status" value="2"/>
</dbReference>
<dbReference type="PANTHER" id="PTHR45617">
    <property type="entry name" value="LEUCINE RICH REPEAT FAMILY PROTEIN"/>
    <property type="match status" value="1"/>
</dbReference>
<keyword evidence="1" id="KW-0433">Leucine-rich repeat</keyword>
<keyword evidence="2" id="KW-0677">Repeat</keyword>
<evidence type="ECO:0000313" key="5">
    <source>
        <dbReference type="Proteomes" id="UP000625711"/>
    </source>
</evidence>
<feature type="chain" id="PRO_5032577223" evidence="3">
    <location>
        <begin position="19"/>
        <end position="450"/>
    </location>
</feature>
<organism evidence="4 5">
    <name type="scientific">Rhynchophorus ferrugineus</name>
    <name type="common">Red palm weevil</name>
    <name type="synonym">Curculio ferrugineus</name>
    <dbReference type="NCBI Taxonomy" id="354439"/>
    <lineage>
        <taxon>Eukaryota</taxon>
        <taxon>Metazoa</taxon>
        <taxon>Ecdysozoa</taxon>
        <taxon>Arthropoda</taxon>
        <taxon>Hexapoda</taxon>
        <taxon>Insecta</taxon>
        <taxon>Pterygota</taxon>
        <taxon>Neoptera</taxon>
        <taxon>Endopterygota</taxon>
        <taxon>Coleoptera</taxon>
        <taxon>Polyphaga</taxon>
        <taxon>Cucujiformia</taxon>
        <taxon>Curculionidae</taxon>
        <taxon>Dryophthorinae</taxon>
        <taxon>Rhynchophorus</taxon>
    </lineage>
</organism>
<comment type="caution">
    <text evidence="4">The sequence shown here is derived from an EMBL/GenBank/DDBJ whole genome shotgun (WGS) entry which is preliminary data.</text>
</comment>